<feature type="domain" description="Bacterial Ig" evidence="2">
    <location>
        <begin position="483"/>
        <end position="562"/>
    </location>
</feature>
<dbReference type="Proteomes" id="UP000052022">
    <property type="component" value="Unassembled WGS sequence"/>
</dbReference>
<feature type="domain" description="Bacterial Ig-like" evidence="3">
    <location>
        <begin position="391"/>
        <end position="464"/>
    </location>
</feature>
<dbReference type="EMBL" id="CYSD01000018">
    <property type="protein sequence ID" value="CUH77118.1"/>
    <property type="molecule type" value="Genomic_DNA"/>
</dbReference>
<dbReference type="InterPro" id="IPR044016">
    <property type="entry name" value="Big_13"/>
</dbReference>
<dbReference type="PANTHER" id="PTHR22901:SF0">
    <property type="entry name" value="SIALATE O-ACETYLESTERASE"/>
    <property type="match status" value="1"/>
</dbReference>
<dbReference type="Gene3D" id="2.60.40.10">
    <property type="entry name" value="Immunoglobulins"/>
    <property type="match status" value="7"/>
</dbReference>
<dbReference type="RefSeq" id="WP_058289330.1">
    <property type="nucleotide sequence ID" value="NZ_CYSD01000018.1"/>
</dbReference>
<feature type="region of interest" description="Disordered" evidence="1">
    <location>
        <begin position="164"/>
        <end position="184"/>
    </location>
</feature>
<feature type="domain" description="Bacterial Ig-like" evidence="3">
    <location>
        <begin position="196"/>
        <end position="265"/>
    </location>
</feature>
<dbReference type="InterPro" id="IPR041498">
    <property type="entry name" value="Big_6"/>
</dbReference>
<dbReference type="Pfam" id="PF19077">
    <property type="entry name" value="Big_13"/>
    <property type="match status" value="3"/>
</dbReference>
<evidence type="ECO:0000256" key="1">
    <source>
        <dbReference type="SAM" id="MobiDB-lite"/>
    </source>
</evidence>
<evidence type="ECO:0000313" key="6">
    <source>
        <dbReference type="Proteomes" id="UP000052022"/>
    </source>
</evidence>
<dbReference type="AlphaFoldDB" id="A0A0P1GPD9"/>
<feature type="domain" description="Bacterial Ig" evidence="2">
    <location>
        <begin position="289"/>
        <end position="363"/>
    </location>
</feature>
<dbReference type="OrthoDB" id="7858035at2"/>
<evidence type="ECO:0000259" key="4">
    <source>
        <dbReference type="Pfam" id="PF22783"/>
    </source>
</evidence>
<dbReference type="InterPro" id="IPR039329">
    <property type="entry name" value="SIAE"/>
</dbReference>
<keyword evidence="6" id="KW-1185">Reference proteome</keyword>
<dbReference type="STRING" id="928856.SAMN04488049_1159"/>
<dbReference type="GO" id="GO:0001681">
    <property type="term" value="F:sialate O-acetylesterase activity"/>
    <property type="evidence" value="ECO:0007669"/>
    <property type="project" value="InterPro"/>
</dbReference>
<evidence type="ECO:0000313" key="5">
    <source>
        <dbReference type="EMBL" id="CUH77118.1"/>
    </source>
</evidence>
<protein>
    <submittedName>
        <fullName evidence="5">Uncharacterized protein</fullName>
    </submittedName>
</protein>
<dbReference type="GO" id="GO:0005975">
    <property type="term" value="P:carbohydrate metabolic process"/>
    <property type="evidence" value="ECO:0007669"/>
    <property type="project" value="TreeGrafter"/>
</dbReference>
<organism evidence="5 6">
    <name type="scientific">Tritonibacter multivorans</name>
    <dbReference type="NCBI Taxonomy" id="928856"/>
    <lineage>
        <taxon>Bacteria</taxon>
        <taxon>Pseudomonadati</taxon>
        <taxon>Pseudomonadota</taxon>
        <taxon>Alphaproteobacteria</taxon>
        <taxon>Rhodobacterales</taxon>
        <taxon>Paracoccaceae</taxon>
        <taxon>Tritonibacter</taxon>
    </lineage>
</organism>
<dbReference type="Pfam" id="PF17936">
    <property type="entry name" value="Big_6"/>
    <property type="match status" value="2"/>
</dbReference>
<evidence type="ECO:0000259" key="2">
    <source>
        <dbReference type="Pfam" id="PF17936"/>
    </source>
</evidence>
<feature type="domain" description="Biofilm-associated protein BapA-like prefix-like" evidence="4">
    <location>
        <begin position="36"/>
        <end position="103"/>
    </location>
</feature>
<accession>A0A0P1GPD9</accession>
<proteinExistence type="predicted"/>
<dbReference type="InterPro" id="IPR013783">
    <property type="entry name" value="Ig-like_fold"/>
</dbReference>
<dbReference type="Pfam" id="PF22783">
    <property type="entry name" value="BapA_N"/>
    <property type="match status" value="1"/>
</dbReference>
<name>A0A0P1GPD9_9RHOB</name>
<gene>
    <name evidence="5" type="ORF">TRM7557_01215</name>
</gene>
<feature type="domain" description="Bacterial Ig-like" evidence="3">
    <location>
        <begin position="589"/>
        <end position="665"/>
    </location>
</feature>
<dbReference type="PANTHER" id="PTHR22901">
    <property type="entry name" value="SIALATE O-ACETYLESTERASE"/>
    <property type="match status" value="1"/>
</dbReference>
<dbReference type="InterPro" id="IPR048051">
    <property type="entry name" value="BapA-like_prefix-like"/>
</dbReference>
<evidence type="ECO:0000259" key="3">
    <source>
        <dbReference type="Pfam" id="PF19077"/>
    </source>
</evidence>
<dbReference type="NCBIfam" id="NF033510">
    <property type="entry name" value="Ca_tandemer"/>
    <property type="match status" value="7"/>
</dbReference>
<reference evidence="5 6" key="1">
    <citation type="submission" date="2015-09" db="EMBL/GenBank/DDBJ databases">
        <authorList>
            <consortium name="Swine Surveillance"/>
        </authorList>
    </citation>
    <scope>NUCLEOTIDE SEQUENCE [LARGE SCALE GENOMIC DNA]</scope>
    <source>
        <strain evidence="5 6">CECT 7557</strain>
    </source>
</reference>
<sequence>MSIVAFITRDTTGTNSHGTATEGNPSVIDAARAKDISLNLSPAEVESYARHGQDLHVVMNDGTTLVVRDFYNEAATGAKNLFLSDNGSFIEVVLEDKAEGMLFASYEPLDLAGKWSAYDDMVFLGVDRIEPVVAPLAGPALGGLGLIGAAGAGAAALVGGVGGDGDDGGSGDDGSPTVNDADGTYVVPEGDPDGVTISGTGEPGSEVSVVIGDTSGTTTVGEDGTWVVDFPTDDLPGDGDYETVVTVVDPAGTTFELDGPTIDIDMTPPEVEITAGTQSVGDVVNAEEQSTGTVISGTGEAGATVALTIGGETQTTTVGEDGSWTVTFNSTQIGTGEYSSEITIVTTDPHGNSTTTTDTLVVDTLTSVTIDGGLGGADGVLNASEAAAGFDITGTAEAGATVVVTVATASGDITRTVTADGSGNWSAAIAGGELSGDYTATVSVAATDLAGNTATSSTDLVIDTVAPEFTVTSGTQATGDIVNESTQAAGTVISGTGEAGATLSVEIAGETQTTTVGSDGNWSVTFSADQIAPGTRTDEITITSTDAYGNSSSDATQVLAVDTETSAAFDDTQAGDNIVAGGEMAAGITITGTAEAGSAVTVTLIQDGGASSVTRTAVADADGNWNVTYEAGSLPEGEYNSTLMLTSTDAAGNEATDTHDLRIDTYAGTVEISDVAVTNSDDAERTDGVINDAERDGGVTVTGTATAGEEVLVTLGTASGTATADGSGNWSYTFDAAEIPEGTDTLDVTATITDDVGNTASDADTVGLDTEVTDFATDGVSGGNTVNRAELEQGFDLTGTVEAGSSVTVEINGVSRAATVAADGSWTVNFDADVLTGTDADRDAYGEYSVTPTITATDAAGNTTILSPDTPLAITIDTEVDTPAVTGTGTDGDDNLTSISVDEASGENFTVNTLEADGTAPEATATAFDIGSNTMLAFDDAVADGTNLLVSSEDDAGNQSSVMVMFEDNATETSVLSHAGAAEFNIDSLNLEFADQVNLTLTEADINALSGNSDTLTIRGNSDDTVTVTGATQNGTRDVDGETYDVYTIGDDGTTLLVEEDVNVVI</sequence>